<feature type="transmembrane region" description="Helical" evidence="7">
    <location>
        <begin position="323"/>
        <end position="343"/>
    </location>
</feature>
<dbReference type="FunFam" id="1.20.1250.20:FF:000034">
    <property type="entry name" value="MFS general substrate transporter"/>
    <property type="match status" value="1"/>
</dbReference>
<dbReference type="RefSeq" id="XP_033462768.1">
    <property type="nucleotide sequence ID" value="XM_033604372.1"/>
</dbReference>
<evidence type="ECO:0000256" key="1">
    <source>
        <dbReference type="ARBA" id="ARBA00004141"/>
    </source>
</evidence>
<accession>A0A6J3MFS2</accession>
<evidence type="ECO:0000313" key="9">
    <source>
        <dbReference type="Proteomes" id="UP000504637"/>
    </source>
</evidence>
<dbReference type="PANTHER" id="PTHR43791">
    <property type="entry name" value="PERMEASE-RELATED"/>
    <property type="match status" value="1"/>
</dbReference>
<feature type="transmembrane region" description="Helical" evidence="7">
    <location>
        <begin position="94"/>
        <end position="115"/>
    </location>
</feature>
<feature type="transmembrane region" description="Helical" evidence="7">
    <location>
        <begin position="350"/>
        <end position="369"/>
    </location>
</feature>
<sequence>MGSQSGSSSTNNLSSENEKGLGQTRHEDLDDPDAGLSDAERAAIDKKLLRKLDMKLIPWLTLLYLVSFLDRTNIGNAKIDGLIPDLKMTDGQYSASLSIFFVSYALFEPLTNVLLKRLKPSVFIPAIMLAWGVVMTLMGIVYNFEGLAAARFFLGVAEAGLFPGVNYYLSCWYKRSEIGKRSAIFFSAAALAGSFGGLLAAAIAKMTGIGGLKGWQWIFILEGLATVIIGIVSFWMVHDFPDDAKFLSKEDRYRVIRRLRQDKQSSAEHEDFKMAYFWASVKDWKTYAFALIYTGAVMPLYAFSLFIPSIIKALGYTSTTANLLSVPPYAVAAVVTITVGFLADKARHRGSFNIGISIIGIVGFAMLLGSRNAQIQYAGTFLGAVGIFPCISNIISWAANNTEGVYKRGVTLGFVIGFGNLNGVVASNIYLAREATTGYTTGHAVILGYMCGLLCIGSIITHFALAAENRKRLAGKRDDRLVGKSSSEVELLGDRRPDFVYTT</sequence>
<dbReference type="PROSITE" id="PS50850">
    <property type="entry name" value="MFS"/>
    <property type="match status" value="1"/>
</dbReference>
<feature type="transmembrane region" description="Helical" evidence="7">
    <location>
        <begin position="375"/>
        <end position="398"/>
    </location>
</feature>
<feature type="compositionally biased region" description="Low complexity" evidence="6">
    <location>
        <begin position="1"/>
        <end position="15"/>
    </location>
</feature>
<dbReference type="Pfam" id="PF07690">
    <property type="entry name" value="MFS_1"/>
    <property type="match status" value="1"/>
</dbReference>
<feature type="transmembrane region" description="Helical" evidence="7">
    <location>
        <begin position="122"/>
        <end position="142"/>
    </location>
</feature>
<feature type="transmembrane region" description="Helical" evidence="7">
    <location>
        <begin position="215"/>
        <end position="237"/>
    </location>
</feature>
<evidence type="ECO:0000256" key="4">
    <source>
        <dbReference type="ARBA" id="ARBA00022989"/>
    </source>
</evidence>
<dbReference type="InterPro" id="IPR011701">
    <property type="entry name" value="MFS"/>
</dbReference>
<feature type="transmembrane region" description="Helical" evidence="7">
    <location>
        <begin position="287"/>
        <end position="311"/>
    </location>
</feature>
<dbReference type="Proteomes" id="UP000504637">
    <property type="component" value="Unplaced"/>
</dbReference>
<evidence type="ECO:0000313" key="10">
    <source>
        <dbReference type="RefSeq" id="XP_033462768.1"/>
    </source>
</evidence>
<evidence type="ECO:0000256" key="6">
    <source>
        <dbReference type="SAM" id="MobiDB-lite"/>
    </source>
</evidence>
<gene>
    <name evidence="10" type="ORF">K489DRAFT_378274</name>
</gene>
<keyword evidence="4 7" id="KW-1133">Transmembrane helix</keyword>
<comment type="subcellular location">
    <subcellularLocation>
        <location evidence="1">Membrane</location>
        <topology evidence="1">Multi-pass membrane protein</topology>
    </subcellularLocation>
</comment>
<keyword evidence="2" id="KW-0813">Transport</keyword>
<evidence type="ECO:0000256" key="5">
    <source>
        <dbReference type="ARBA" id="ARBA00023136"/>
    </source>
</evidence>
<dbReference type="Gene3D" id="1.20.1250.20">
    <property type="entry name" value="MFS general substrate transporter like domains"/>
    <property type="match status" value="2"/>
</dbReference>
<keyword evidence="3 7" id="KW-0812">Transmembrane</keyword>
<reference evidence="10" key="1">
    <citation type="submission" date="2020-01" db="EMBL/GenBank/DDBJ databases">
        <authorList>
            <consortium name="DOE Joint Genome Institute"/>
            <person name="Haridas S."/>
            <person name="Albert R."/>
            <person name="Binder M."/>
            <person name="Bloem J."/>
            <person name="Labutti K."/>
            <person name="Salamov A."/>
            <person name="Andreopoulos B."/>
            <person name="Baker S.E."/>
            <person name="Barry K."/>
            <person name="Bills G."/>
            <person name="Bluhm B.H."/>
            <person name="Cannon C."/>
            <person name="Castanera R."/>
            <person name="Culley D.E."/>
            <person name="Daum C."/>
            <person name="Ezra D."/>
            <person name="Gonzalez J.B."/>
            <person name="Henrissat B."/>
            <person name="Kuo A."/>
            <person name="Liang C."/>
            <person name="Lipzen A."/>
            <person name="Lutzoni F."/>
            <person name="Magnuson J."/>
            <person name="Mondo S."/>
            <person name="Nolan M."/>
            <person name="Ohm R."/>
            <person name="Pangilinan J."/>
            <person name="Park H.-J."/>
            <person name="Ramirez L."/>
            <person name="Alfaro M."/>
            <person name="Sun H."/>
            <person name="Tritt A."/>
            <person name="Yoshinaga Y."/>
            <person name="Zwiers L.-H."/>
            <person name="Turgeon B.G."/>
            <person name="Goodwin S.B."/>
            <person name="Spatafora J.W."/>
            <person name="Crous P.W."/>
            <person name="Grigoriev I.V."/>
        </authorList>
    </citation>
    <scope>NUCLEOTIDE SEQUENCE</scope>
    <source>
        <strain evidence="10">CBS 342.82</strain>
    </source>
</reference>
<feature type="transmembrane region" description="Helical" evidence="7">
    <location>
        <begin position="410"/>
        <end position="432"/>
    </location>
</feature>
<dbReference type="AlphaFoldDB" id="A0A6J3MFS2"/>
<dbReference type="GO" id="GO:0016020">
    <property type="term" value="C:membrane"/>
    <property type="evidence" value="ECO:0007669"/>
    <property type="project" value="UniProtKB-SubCell"/>
</dbReference>
<dbReference type="SUPFAM" id="SSF103473">
    <property type="entry name" value="MFS general substrate transporter"/>
    <property type="match status" value="1"/>
</dbReference>
<evidence type="ECO:0000256" key="3">
    <source>
        <dbReference type="ARBA" id="ARBA00022692"/>
    </source>
</evidence>
<feature type="compositionally biased region" description="Basic and acidic residues" evidence="6">
    <location>
        <begin position="16"/>
        <end position="28"/>
    </location>
</feature>
<organism evidence="10">
    <name type="scientific">Dissoconium aciculare CBS 342.82</name>
    <dbReference type="NCBI Taxonomy" id="1314786"/>
    <lineage>
        <taxon>Eukaryota</taxon>
        <taxon>Fungi</taxon>
        <taxon>Dikarya</taxon>
        <taxon>Ascomycota</taxon>
        <taxon>Pezizomycotina</taxon>
        <taxon>Dothideomycetes</taxon>
        <taxon>Dothideomycetidae</taxon>
        <taxon>Mycosphaerellales</taxon>
        <taxon>Dissoconiaceae</taxon>
        <taxon>Dissoconium</taxon>
    </lineage>
</organism>
<evidence type="ECO:0000256" key="7">
    <source>
        <dbReference type="SAM" id="Phobius"/>
    </source>
</evidence>
<dbReference type="InterPro" id="IPR020846">
    <property type="entry name" value="MFS_dom"/>
</dbReference>
<proteinExistence type="predicted"/>
<keyword evidence="5 7" id="KW-0472">Membrane</keyword>
<name>A0A6J3MFS2_9PEZI</name>
<dbReference type="FunFam" id="1.20.1250.20:FF:000068">
    <property type="entry name" value="MFS general substrate transporter"/>
    <property type="match status" value="1"/>
</dbReference>
<reference evidence="10" key="3">
    <citation type="submission" date="2025-08" db="UniProtKB">
        <authorList>
            <consortium name="RefSeq"/>
        </authorList>
    </citation>
    <scope>IDENTIFICATION</scope>
    <source>
        <strain evidence="10">CBS 342.82</strain>
    </source>
</reference>
<feature type="region of interest" description="Disordered" evidence="6">
    <location>
        <begin position="1"/>
        <end position="34"/>
    </location>
</feature>
<evidence type="ECO:0000256" key="2">
    <source>
        <dbReference type="ARBA" id="ARBA00022448"/>
    </source>
</evidence>
<feature type="transmembrane region" description="Helical" evidence="7">
    <location>
        <begin position="148"/>
        <end position="170"/>
    </location>
</feature>
<dbReference type="GeneID" id="54362172"/>
<feature type="transmembrane region" description="Helical" evidence="7">
    <location>
        <begin position="444"/>
        <end position="467"/>
    </location>
</feature>
<feature type="transmembrane region" description="Helical" evidence="7">
    <location>
        <begin position="182"/>
        <end position="203"/>
    </location>
</feature>
<reference evidence="10" key="2">
    <citation type="submission" date="2020-04" db="EMBL/GenBank/DDBJ databases">
        <authorList>
            <consortium name="NCBI Genome Project"/>
        </authorList>
    </citation>
    <scope>NUCLEOTIDE SEQUENCE</scope>
    <source>
        <strain evidence="10">CBS 342.82</strain>
    </source>
</reference>
<dbReference type="InterPro" id="IPR036259">
    <property type="entry name" value="MFS_trans_sf"/>
</dbReference>
<keyword evidence="9" id="KW-1185">Reference proteome</keyword>
<evidence type="ECO:0000259" key="8">
    <source>
        <dbReference type="PROSITE" id="PS50850"/>
    </source>
</evidence>
<dbReference type="PANTHER" id="PTHR43791:SF19">
    <property type="entry name" value="TRANSPORTER, PUTATIVE (AFU_ORTHOLOGUE AFUA_1G01812)-RELATED"/>
    <property type="match status" value="1"/>
</dbReference>
<dbReference type="GO" id="GO:0022857">
    <property type="term" value="F:transmembrane transporter activity"/>
    <property type="evidence" value="ECO:0007669"/>
    <property type="project" value="InterPro"/>
</dbReference>
<protein>
    <submittedName>
        <fullName evidence="10">MFS transporter</fullName>
    </submittedName>
</protein>
<feature type="domain" description="Major facilitator superfamily (MFS) profile" evidence="8">
    <location>
        <begin position="56"/>
        <end position="470"/>
    </location>
</feature>
<dbReference type="OrthoDB" id="2962993at2759"/>